<reference evidence="1 2" key="1">
    <citation type="submission" date="2024-08" db="EMBL/GenBank/DDBJ databases">
        <title>Insights into the chromosomal genome structure of Flemingia macrophylla.</title>
        <authorList>
            <person name="Ding Y."/>
            <person name="Zhao Y."/>
            <person name="Bi W."/>
            <person name="Wu M."/>
            <person name="Zhao G."/>
            <person name="Gong Y."/>
            <person name="Li W."/>
            <person name="Zhang P."/>
        </authorList>
    </citation>
    <scope>NUCLEOTIDE SEQUENCE [LARGE SCALE GENOMIC DNA]</scope>
    <source>
        <strain evidence="1">DYQJB</strain>
        <tissue evidence="1">Leaf</tissue>
    </source>
</reference>
<organism evidence="1 2">
    <name type="scientific">Flemingia macrophylla</name>
    <dbReference type="NCBI Taxonomy" id="520843"/>
    <lineage>
        <taxon>Eukaryota</taxon>
        <taxon>Viridiplantae</taxon>
        <taxon>Streptophyta</taxon>
        <taxon>Embryophyta</taxon>
        <taxon>Tracheophyta</taxon>
        <taxon>Spermatophyta</taxon>
        <taxon>Magnoliopsida</taxon>
        <taxon>eudicotyledons</taxon>
        <taxon>Gunneridae</taxon>
        <taxon>Pentapetalae</taxon>
        <taxon>rosids</taxon>
        <taxon>fabids</taxon>
        <taxon>Fabales</taxon>
        <taxon>Fabaceae</taxon>
        <taxon>Papilionoideae</taxon>
        <taxon>50 kb inversion clade</taxon>
        <taxon>NPAAA clade</taxon>
        <taxon>indigoferoid/millettioid clade</taxon>
        <taxon>Phaseoleae</taxon>
        <taxon>Flemingia</taxon>
    </lineage>
</organism>
<protein>
    <submittedName>
        <fullName evidence="1">Uncharacterized protein</fullName>
    </submittedName>
</protein>
<comment type="caution">
    <text evidence="1">The sequence shown here is derived from an EMBL/GenBank/DDBJ whole genome shotgun (WGS) entry which is preliminary data.</text>
</comment>
<evidence type="ECO:0000313" key="1">
    <source>
        <dbReference type="EMBL" id="KAL2337402.1"/>
    </source>
</evidence>
<dbReference type="AlphaFoldDB" id="A0ABD1MNM5"/>
<name>A0ABD1MNM5_9FABA</name>
<dbReference type="EMBL" id="JBGMDY010000004">
    <property type="protein sequence ID" value="KAL2337402.1"/>
    <property type="molecule type" value="Genomic_DNA"/>
</dbReference>
<dbReference type="Proteomes" id="UP001603857">
    <property type="component" value="Unassembled WGS sequence"/>
</dbReference>
<sequence>MEILPPLVMTTVIPSSSGSAGLILSSASIGSSSSRKYFRISMGLRSWVLS</sequence>
<keyword evidence="2" id="KW-1185">Reference proteome</keyword>
<accession>A0ABD1MNM5</accession>
<evidence type="ECO:0000313" key="2">
    <source>
        <dbReference type="Proteomes" id="UP001603857"/>
    </source>
</evidence>
<proteinExistence type="predicted"/>
<gene>
    <name evidence="1" type="ORF">Fmac_011848</name>
</gene>